<name>A0A919JLM7_9ACTN</name>
<feature type="region of interest" description="Disordered" evidence="1">
    <location>
        <begin position="113"/>
        <end position="133"/>
    </location>
</feature>
<protein>
    <recommendedName>
        <fullName evidence="4">Ferritin-like domain-containing protein</fullName>
    </recommendedName>
</protein>
<sequence>MRRRARPGAERGRPGLAPMVLTDRVKRRHLIGVAAGGALSATALGGCGLFDGDPEPAPPPDALQPLLDEALTLAAAYDRAALAEPGLAERLAPLADDHRVHAAELSRVIGRPVASGAPASGAPSGGAAESVATLRKAEQAAQKTAAAACRTAPADRAGLTGSIAAARAAHAEALR</sequence>
<evidence type="ECO:0000313" key="2">
    <source>
        <dbReference type="EMBL" id="GIE53294.1"/>
    </source>
</evidence>
<keyword evidence="3" id="KW-1185">Reference proteome</keyword>
<accession>A0A919JLM7</accession>
<gene>
    <name evidence="2" type="ORF">Ani05nite_68280</name>
</gene>
<evidence type="ECO:0000313" key="3">
    <source>
        <dbReference type="Proteomes" id="UP000647172"/>
    </source>
</evidence>
<dbReference type="Proteomes" id="UP000647172">
    <property type="component" value="Unassembled WGS sequence"/>
</dbReference>
<proteinExistence type="predicted"/>
<organism evidence="2 3">
    <name type="scientific">Actinoplanes nipponensis</name>
    <dbReference type="NCBI Taxonomy" id="135950"/>
    <lineage>
        <taxon>Bacteria</taxon>
        <taxon>Bacillati</taxon>
        <taxon>Actinomycetota</taxon>
        <taxon>Actinomycetes</taxon>
        <taxon>Micromonosporales</taxon>
        <taxon>Micromonosporaceae</taxon>
        <taxon>Actinoplanes</taxon>
    </lineage>
</organism>
<comment type="caution">
    <text evidence="2">The sequence shown here is derived from an EMBL/GenBank/DDBJ whole genome shotgun (WGS) entry which is preliminary data.</text>
</comment>
<evidence type="ECO:0000256" key="1">
    <source>
        <dbReference type="SAM" id="MobiDB-lite"/>
    </source>
</evidence>
<dbReference type="AlphaFoldDB" id="A0A919JLM7"/>
<reference evidence="2" key="1">
    <citation type="submission" date="2021-01" db="EMBL/GenBank/DDBJ databases">
        <title>Whole genome shotgun sequence of Actinoplanes nipponensis NBRC 14063.</title>
        <authorList>
            <person name="Komaki H."/>
            <person name="Tamura T."/>
        </authorList>
    </citation>
    <scope>NUCLEOTIDE SEQUENCE</scope>
    <source>
        <strain evidence="2">NBRC 14063</strain>
    </source>
</reference>
<feature type="compositionally biased region" description="Low complexity" evidence="1">
    <location>
        <begin position="113"/>
        <end position="132"/>
    </location>
</feature>
<evidence type="ECO:0008006" key="4">
    <source>
        <dbReference type="Google" id="ProtNLM"/>
    </source>
</evidence>
<dbReference type="EMBL" id="BOMQ01000081">
    <property type="protein sequence ID" value="GIE53294.1"/>
    <property type="molecule type" value="Genomic_DNA"/>
</dbReference>